<dbReference type="InterPro" id="IPR045518">
    <property type="entry name" value="2EXR"/>
</dbReference>
<proteinExistence type="predicted"/>
<reference evidence="2 3" key="1">
    <citation type="journal article" date="2024" name="Microbiol. Resour. Announc.">
        <title>Genome annotations for the ascomycete fungi Trichoderma harzianum, Trichoderma aggressivum, and Purpureocillium lilacinum.</title>
        <authorList>
            <person name="Beijen E.P.W."/>
            <person name="Ohm R.A."/>
        </authorList>
    </citation>
    <scope>NUCLEOTIDE SEQUENCE [LARGE SCALE GENOMIC DNA]</scope>
    <source>
        <strain evidence="2 3">CBS 150709</strain>
    </source>
</reference>
<name>A0ABR0BY21_PURLI</name>
<gene>
    <name evidence="2" type="ORF">Purlil1_6820</name>
</gene>
<dbReference type="Pfam" id="PF20150">
    <property type="entry name" value="2EXR"/>
    <property type="match status" value="1"/>
</dbReference>
<accession>A0ABR0BY21</accession>
<dbReference type="Proteomes" id="UP001287286">
    <property type="component" value="Unassembled WGS sequence"/>
</dbReference>
<evidence type="ECO:0000259" key="1">
    <source>
        <dbReference type="Pfam" id="PF20150"/>
    </source>
</evidence>
<organism evidence="2 3">
    <name type="scientific">Purpureocillium lilacinum</name>
    <name type="common">Paecilomyces lilacinus</name>
    <dbReference type="NCBI Taxonomy" id="33203"/>
    <lineage>
        <taxon>Eukaryota</taxon>
        <taxon>Fungi</taxon>
        <taxon>Dikarya</taxon>
        <taxon>Ascomycota</taxon>
        <taxon>Pezizomycotina</taxon>
        <taxon>Sordariomycetes</taxon>
        <taxon>Hypocreomycetidae</taxon>
        <taxon>Hypocreales</taxon>
        <taxon>Ophiocordycipitaceae</taxon>
        <taxon>Purpureocillium</taxon>
    </lineage>
</organism>
<comment type="caution">
    <text evidence="2">The sequence shown here is derived from an EMBL/GenBank/DDBJ whole genome shotgun (WGS) entry which is preliminary data.</text>
</comment>
<keyword evidence="3" id="KW-1185">Reference proteome</keyword>
<sequence length="337" mass="37960">MQSSAEQGQASPASSFYSFSHLPAELRLQTWQHVLDNATTGRMIRATVYHQVQATPHSCLTLGGRFCGNHGHCPRYREGDPCHHSDCMTDGYFAASDAFPEPEDPTSGMQLQSLSLACRESRGVVTSSAYGRQVPVYRGRWHPGIQSKLVRVDPARDTLLVVHVPDMSSSHEPTSPPNEDLTQRPTPAVLKAFPRDQDLFRQFRKVVSSFQHVAYRYEGLNRASRQSEFSTIPDFQMLLFYFESLQRLCAWPDPKTWGDAVLDNVVVVDDVESLDPPDEDVRYLVEEAADIIGDQNEYAQAQRDHCPRSDTHWIPMPRDLERIGCYAQHAWLGQGAG</sequence>
<evidence type="ECO:0000313" key="2">
    <source>
        <dbReference type="EMBL" id="KAK4088967.1"/>
    </source>
</evidence>
<dbReference type="EMBL" id="JAWRVI010000022">
    <property type="protein sequence ID" value="KAK4088967.1"/>
    <property type="molecule type" value="Genomic_DNA"/>
</dbReference>
<feature type="domain" description="2EXR" evidence="1">
    <location>
        <begin position="16"/>
        <end position="159"/>
    </location>
</feature>
<protein>
    <recommendedName>
        <fullName evidence="1">2EXR domain-containing protein</fullName>
    </recommendedName>
</protein>
<evidence type="ECO:0000313" key="3">
    <source>
        <dbReference type="Proteomes" id="UP001287286"/>
    </source>
</evidence>